<dbReference type="InterPro" id="IPR020084">
    <property type="entry name" value="NUDIX_hydrolase_CS"/>
</dbReference>
<dbReference type="InterPro" id="IPR015797">
    <property type="entry name" value="NUDIX_hydrolase-like_dom_sf"/>
</dbReference>
<evidence type="ECO:0000256" key="1">
    <source>
        <dbReference type="ARBA" id="ARBA00022801"/>
    </source>
</evidence>
<feature type="domain" description="Nudix hydrolase" evidence="3">
    <location>
        <begin position="6"/>
        <end position="98"/>
    </location>
</feature>
<sequence>MKDNYDFISTTNMLIVKDGKGLFIKRSEKLVNFPGWLMLPGGKQEVDETPQQAAIRETWEETGLKVLNPKLRVVATHNHFYRRSIKGSQIISRSQTPH</sequence>
<gene>
    <name evidence="4" type="ORF">A3E44_02370</name>
</gene>
<name>A0A1F8ASB0_9BACT</name>
<dbReference type="PROSITE" id="PS51462">
    <property type="entry name" value="NUDIX"/>
    <property type="match status" value="1"/>
</dbReference>
<dbReference type="Gene3D" id="3.90.79.10">
    <property type="entry name" value="Nucleoside Triphosphate Pyrophosphohydrolase"/>
    <property type="match status" value="1"/>
</dbReference>
<dbReference type="PROSITE" id="PS00893">
    <property type="entry name" value="NUDIX_BOX"/>
    <property type="match status" value="1"/>
</dbReference>
<dbReference type="EMBL" id="MGGW01000011">
    <property type="protein sequence ID" value="OGM54647.1"/>
    <property type="molecule type" value="Genomic_DNA"/>
</dbReference>
<dbReference type="GO" id="GO:0016787">
    <property type="term" value="F:hydrolase activity"/>
    <property type="evidence" value="ECO:0007669"/>
    <property type="project" value="UniProtKB-KW"/>
</dbReference>
<reference evidence="4 5" key="1">
    <citation type="journal article" date="2016" name="Nat. Commun.">
        <title>Thousands of microbial genomes shed light on interconnected biogeochemical processes in an aquifer system.</title>
        <authorList>
            <person name="Anantharaman K."/>
            <person name="Brown C.T."/>
            <person name="Hug L.A."/>
            <person name="Sharon I."/>
            <person name="Castelle C.J."/>
            <person name="Probst A.J."/>
            <person name="Thomas B.C."/>
            <person name="Singh A."/>
            <person name="Wilkins M.J."/>
            <person name="Karaoz U."/>
            <person name="Brodie E.L."/>
            <person name="Williams K.H."/>
            <person name="Hubbard S.S."/>
            <person name="Banfield J.F."/>
        </authorList>
    </citation>
    <scope>NUCLEOTIDE SEQUENCE [LARGE SCALE GENOMIC DNA]</scope>
</reference>
<dbReference type="Pfam" id="PF00293">
    <property type="entry name" value="NUDIX"/>
    <property type="match status" value="1"/>
</dbReference>
<dbReference type="PRINTS" id="PR00502">
    <property type="entry name" value="NUDIXFAMILY"/>
</dbReference>
<dbReference type="CDD" id="cd02883">
    <property type="entry name" value="NUDIX_Hydrolase"/>
    <property type="match status" value="1"/>
</dbReference>
<evidence type="ECO:0000313" key="4">
    <source>
        <dbReference type="EMBL" id="OGM54647.1"/>
    </source>
</evidence>
<comment type="caution">
    <text evidence="4">The sequence shown here is derived from an EMBL/GenBank/DDBJ whole genome shotgun (WGS) entry which is preliminary data.</text>
</comment>
<evidence type="ECO:0000256" key="2">
    <source>
        <dbReference type="RuleBase" id="RU003476"/>
    </source>
</evidence>
<dbReference type="PANTHER" id="PTHR43736">
    <property type="entry name" value="ADP-RIBOSE PYROPHOSPHATASE"/>
    <property type="match status" value="1"/>
</dbReference>
<dbReference type="Proteomes" id="UP000178603">
    <property type="component" value="Unassembled WGS sequence"/>
</dbReference>
<accession>A0A1F8ASB0</accession>
<dbReference type="AlphaFoldDB" id="A0A1F8ASB0"/>
<protein>
    <recommendedName>
        <fullName evidence="3">Nudix hydrolase domain-containing protein</fullName>
    </recommendedName>
</protein>
<dbReference type="PANTHER" id="PTHR43736:SF1">
    <property type="entry name" value="DIHYDRONEOPTERIN TRIPHOSPHATE DIPHOSPHATASE"/>
    <property type="match status" value="1"/>
</dbReference>
<dbReference type="InterPro" id="IPR000086">
    <property type="entry name" value="NUDIX_hydrolase_dom"/>
</dbReference>
<dbReference type="SUPFAM" id="SSF55811">
    <property type="entry name" value="Nudix"/>
    <property type="match status" value="1"/>
</dbReference>
<comment type="similarity">
    <text evidence="2">Belongs to the Nudix hydrolase family.</text>
</comment>
<evidence type="ECO:0000259" key="3">
    <source>
        <dbReference type="PROSITE" id="PS51462"/>
    </source>
</evidence>
<keyword evidence="1 2" id="KW-0378">Hydrolase</keyword>
<organism evidence="4 5">
    <name type="scientific">Candidatus Woesebacteria bacterium RIFCSPHIGHO2_12_FULL_41_24</name>
    <dbReference type="NCBI Taxonomy" id="1802510"/>
    <lineage>
        <taxon>Bacteria</taxon>
        <taxon>Candidatus Woeseibacteriota</taxon>
    </lineage>
</organism>
<dbReference type="InterPro" id="IPR020476">
    <property type="entry name" value="Nudix_hydrolase"/>
</dbReference>
<proteinExistence type="inferred from homology"/>
<evidence type="ECO:0000313" key="5">
    <source>
        <dbReference type="Proteomes" id="UP000178603"/>
    </source>
</evidence>